<protein>
    <submittedName>
        <fullName evidence="5">Winged helix-turn-helix domain-containing protein</fullName>
    </submittedName>
</protein>
<feature type="domain" description="OmpR/PhoB-type" evidence="4">
    <location>
        <begin position="8"/>
        <end position="104"/>
    </location>
</feature>
<evidence type="ECO:0000256" key="2">
    <source>
        <dbReference type="PROSITE-ProRule" id="PRU01091"/>
    </source>
</evidence>
<evidence type="ECO:0000256" key="3">
    <source>
        <dbReference type="SAM" id="Phobius"/>
    </source>
</evidence>
<feature type="DNA-binding region" description="OmpR/PhoB-type" evidence="2">
    <location>
        <begin position="8"/>
        <end position="104"/>
    </location>
</feature>
<keyword evidence="1 2" id="KW-0238">DNA-binding</keyword>
<evidence type="ECO:0000313" key="6">
    <source>
        <dbReference type="Proteomes" id="UP001169719"/>
    </source>
</evidence>
<dbReference type="Gene3D" id="1.10.10.10">
    <property type="entry name" value="Winged helix-like DNA-binding domain superfamily/Winged helix DNA-binding domain"/>
    <property type="match status" value="1"/>
</dbReference>
<dbReference type="RefSeq" id="WP_289960503.1">
    <property type="nucleotide sequence ID" value="NZ_JAUEOZ010000001.1"/>
</dbReference>
<keyword evidence="6" id="KW-1185">Reference proteome</keyword>
<dbReference type="SMART" id="SM00862">
    <property type="entry name" value="Trans_reg_C"/>
    <property type="match status" value="1"/>
</dbReference>
<evidence type="ECO:0000256" key="1">
    <source>
        <dbReference type="ARBA" id="ARBA00023125"/>
    </source>
</evidence>
<evidence type="ECO:0000259" key="4">
    <source>
        <dbReference type="PROSITE" id="PS51755"/>
    </source>
</evidence>
<dbReference type="Pfam" id="PF00486">
    <property type="entry name" value="Trans_reg_C"/>
    <property type="match status" value="1"/>
</dbReference>
<dbReference type="Proteomes" id="UP001169719">
    <property type="component" value="Unassembled WGS sequence"/>
</dbReference>
<name>A0ABT7XWQ9_9VIBR</name>
<sequence length="229" mass="25879">MTSITLESPVYQIGEILFSPTSGVINNGEEQLVLRAREANLLTALIDSFPEVLSRADIEAKLWKDSYATNATINQTIKALRFSLKDDTRTLIRTIPKHGYVLSRVPKVIPQESSAEVTTNTAACIIEAPLENKARNETLSSKLMFGLLCLFFLAFGIGYWQAIPPSNERISHQYEGNWFLSNSIPLHTKEAITADNQHHTNYVLKVNDDNEYRVCHLMNEIMKCETVKY</sequence>
<reference evidence="5" key="1">
    <citation type="submission" date="2024-05" db="EMBL/GenBank/DDBJ databases">
        <title>Genome Sequences of Four Agar- Degrading Marine Bacteria.</title>
        <authorList>
            <person name="Phillips E.K."/>
            <person name="Shaffer J.C."/>
            <person name="Henson M.W."/>
            <person name="Temperton B."/>
            <person name="Thrash C.J."/>
            <person name="Martin M.O."/>
        </authorList>
    </citation>
    <scope>NUCLEOTIDE SEQUENCE</scope>
    <source>
        <strain evidence="5">EKP203</strain>
    </source>
</reference>
<dbReference type="EMBL" id="JAUEOZ010000001">
    <property type="protein sequence ID" value="MDN2480213.1"/>
    <property type="molecule type" value="Genomic_DNA"/>
</dbReference>
<dbReference type="SUPFAM" id="SSF46894">
    <property type="entry name" value="C-terminal effector domain of the bipartite response regulators"/>
    <property type="match status" value="1"/>
</dbReference>
<keyword evidence="3" id="KW-0472">Membrane</keyword>
<dbReference type="PROSITE" id="PS51755">
    <property type="entry name" value="OMPR_PHOB"/>
    <property type="match status" value="1"/>
</dbReference>
<accession>A0ABT7XWQ9</accession>
<dbReference type="InterPro" id="IPR016032">
    <property type="entry name" value="Sig_transdc_resp-reg_C-effctor"/>
</dbReference>
<gene>
    <name evidence="5" type="ORF">QWJ08_02190</name>
</gene>
<organism evidence="5 6">
    <name type="scientific">Vibrio agarivorans</name>
    <dbReference type="NCBI Taxonomy" id="153622"/>
    <lineage>
        <taxon>Bacteria</taxon>
        <taxon>Pseudomonadati</taxon>
        <taxon>Pseudomonadota</taxon>
        <taxon>Gammaproteobacteria</taxon>
        <taxon>Vibrionales</taxon>
        <taxon>Vibrionaceae</taxon>
        <taxon>Vibrio</taxon>
    </lineage>
</organism>
<dbReference type="CDD" id="cd00383">
    <property type="entry name" value="trans_reg_C"/>
    <property type="match status" value="1"/>
</dbReference>
<keyword evidence="3" id="KW-0812">Transmembrane</keyword>
<feature type="transmembrane region" description="Helical" evidence="3">
    <location>
        <begin position="143"/>
        <end position="162"/>
    </location>
</feature>
<proteinExistence type="predicted"/>
<evidence type="ECO:0000313" key="5">
    <source>
        <dbReference type="EMBL" id="MDN2480213.1"/>
    </source>
</evidence>
<dbReference type="InterPro" id="IPR036388">
    <property type="entry name" value="WH-like_DNA-bd_sf"/>
</dbReference>
<comment type="caution">
    <text evidence="5">The sequence shown here is derived from an EMBL/GenBank/DDBJ whole genome shotgun (WGS) entry which is preliminary data.</text>
</comment>
<keyword evidence="3" id="KW-1133">Transmembrane helix</keyword>
<dbReference type="InterPro" id="IPR001867">
    <property type="entry name" value="OmpR/PhoB-type_DNA-bd"/>
</dbReference>